<feature type="compositionally biased region" description="Polar residues" evidence="5">
    <location>
        <begin position="1"/>
        <end position="17"/>
    </location>
</feature>
<keyword evidence="1" id="KW-0805">Transcription regulation</keyword>
<dbReference type="PRINTS" id="PR00455">
    <property type="entry name" value="HTHTETR"/>
</dbReference>
<organism evidence="8 10">
    <name type="scientific">Shewanella psychromarinicola</name>
    <dbReference type="NCBI Taxonomy" id="2487742"/>
    <lineage>
        <taxon>Bacteria</taxon>
        <taxon>Pseudomonadati</taxon>
        <taxon>Pseudomonadota</taxon>
        <taxon>Gammaproteobacteria</taxon>
        <taxon>Alteromonadales</taxon>
        <taxon>Shewanellaceae</taxon>
        <taxon>Shewanella</taxon>
    </lineage>
</organism>
<evidence type="ECO:0000313" key="10">
    <source>
        <dbReference type="Proteomes" id="UP000278855"/>
    </source>
</evidence>
<evidence type="ECO:0000259" key="6">
    <source>
        <dbReference type="PROSITE" id="PS50977"/>
    </source>
</evidence>
<protein>
    <submittedName>
        <fullName evidence="8">TetR family transcriptional regulator</fullName>
    </submittedName>
</protein>
<reference evidence="8" key="3">
    <citation type="submission" date="2018-11" db="EMBL/GenBank/DDBJ databases">
        <authorList>
            <person name="Hwang Y.J."/>
            <person name="Hwang C.Y."/>
        </authorList>
    </citation>
    <scope>NUCLEOTIDE SEQUENCE</scope>
    <source>
        <strain evidence="8">R106</strain>
    </source>
</reference>
<evidence type="ECO:0000313" key="8">
    <source>
        <dbReference type="EMBL" id="RPA23659.1"/>
    </source>
</evidence>
<proteinExistence type="predicted"/>
<feature type="domain" description="HTH tetR-type" evidence="6">
    <location>
        <begin position="33"/>
        <end position="93"/>
    </location>
</feature>
<dbReference type="OrthoDB" id="4541465at2"/>
<keyword evidence="9" id="KW-1185">Reference proteome</keyword>
<evidence type="ECO:0000256" key="4">
    <source>
        <dbReference type="PROSITE-ProRule" id="PRU00335"/>
    </source>
</evidence>
<accession>A0A3N4DD66</accession>
<evidence type="ECO:0000256" key="5">
    <source>
        <dbReference type="SAM" id="MobiDB-lite"/>
    </source>
</evidence>
<keyword evidence="2 4" id="KW-0238">DNA-binding</keyword>
<dbReference type="RefSeq" id="WP_124013830.1">
    <property type="nucleotide sequence ID" value="NZ_CP034073.1"/>
</dbReference>
<dbReference type="Pfam" id="PF16925">
    <property type="entry name" value="TetR_C_13"/>
    <property type="match status" value="1"/>
</dbReference>
<dbReference type="SUPFAM" id="SSF46689">
    <property type="entry name" value="Homeodomain-like"/>
    <property type="match status" value="1"/>
</dbReference>
<dbReference type="InterPro" id="IPR036271">
    <property type="entry name" value="Tet_transcr_reg_TetR-rel_C_sf"/>
</dbReference>
<evidence type="ECO:0000313" key="7">
    <source>
        <dbReference type="EMBL" id="AZG33546.1"/>
    </source>
</evidence>
<dbReference type="InterPro" id="IPR009057">
    <property type="entry name" value="Homeodomain-like_sf"/>
</dbReference>
<dbReference type="KEGG" id="spsr:EGC80_00440"/>
<evidence type="ECO:0000256" key="3">
    <source>
        <dbReference type="ARBA" id="ARBA00023163"/>
    </source>
</evidence>
<sequence length="222" mass="24979">MNNLSLDSMSSPHTSTTEKPRRGRPPKISRDNPDTRAELIRSGLEQLTEQGFASSGIEPILKKVGVPKGSFYHYFASKEAFGQVVLQNYADYFLRKLEIHLLDESYLPLTRIRHFVADAKAGMIRYEFKRGCLVGNLGQEVGVLPDSFRPQIIEIFVSWQDCLARCLKDAQLHGELAESANCQLLAENFWVGWEGAVSRAKLVQQATPLDNYCDLFMAALPK</sequence>
<evidence type="ECO:0000256" key="2">
    <source>
        <dbReference type="ARBA" id="ARBA00023125"/>
    </source>
</evidence>
<dbReference type="EMBL" id="CP034073">
    <property type="protein sequence ID" value="AZG33546.1"/>
    <property type="molecule type" value="Genomic_DNA"/>
</dbReference>
<evidence type="ECO:0000256" key="1">
    <source>
        <dbReference type="ARBA" id="ARBA00023015"/>
    </source>
</evidence>
<dbReference type="InterPro" id="IPR001647">
    <property type="entry name" value="HTH_TetR"/>
</dbReference>
<dbReference type="Gene3D" id="1.10.357.10">
    <property type="entry name" value="Tetracycline Repressor, domain 2"/>
    <property type="match status" value="1"/>
</dbReference>
<evidence type="ECO:0000313" key="9">
    <source>
        <dbReference type="Proteomes" id="UP000273778"/>
    </source>
</evidence>
<dbReference type="PROSITE" id="PS50977">
    <property type="entry name" value="HTH_TETR_2"/>
    <property type="match status" value="1"/>
</dbReference>
<dbReference type="EMBL" id="RKKB01000015">
    <property type="protein sequence ID" value="RPA23659.1"/>
    <property type="molecule type" value="Genomic_DNA"/>
</dbReference>
<dbReference type="PANTHER" id="PTHR47506">
    <property type="entry name" value="TRANSCRIPTIONAL REGULATORY PROTEIN"/>
    <property type="match status" value="1"/>
</dbReference>
<reference evidence="7 9" key="1">
    <citation type="submission" date="2018-11" db="EMBL/GenBank/DDBJ databases">
        <title>Shewanella sp. M2.</title>
        <authorList>
            <person name="Hwang Y.J."/>
            <person name="Hwang C.Y."/>
        </authorList>
    </citation>
    <scope>NUCLEOTIDE SEQUENCE [LARGE SCALE GENOMIC DNA]</scope>
    <source>
        <strain evidence="7 9">M2</strain>
    </source>
</reference>
<dbReference type="Proteomes" id="UP000278855">
    <property type="component" value="Unassembled WGS sequence"/>
</dbReference>
<dbReference type="PANTHER" id="PTHR47506:SF6">
    <property type="entry name" value="HTH-TYPE TRANSCRIPTIONAL REPRESSOR NEMR"/>
    <property type="match status" value="1"/>
</dbReference>
<reference evidence="10" key="2">
    <citation type="submission" date="2018-11" db="EMBL/GenBank/DDBJ databases">
        <title>Shewanella sp. R106.</title>
        <authorList>
            <person name="Hwang Y.J."/>
            <person name="Hwang C.Y."/>
        </authorList>
    </citation>
    <scope>NUCLEOTIDE SEQUENCE [LARGE SCALE GENOMIC DNA]</scope>
    <source>
        <strain evidence="10">R106</strain>
    </source>
</reference>
<feature type="region of interest" description="Disordered" evidence="5">
    <location>
        <begin position="1"/>
        <end position="35"/>
    </location>
</feature>
<dbReference type="Proteomes" id="UP000273778">
    <property type="component" value="Chromosome"/>
</dbReference>
<dbReference type="GO" id="GO:0003677">
    <property type="term" value="F:DNA binding"/>
    <property type="evidence" value="ECO:0007669"/>
    <property type="project" value="UniProtKB-UniRule"/>
</dbReference>
<feature type="DNA-binding region" description="H-T-H motif" evidence="4">
    <location>
        <begin position="56"/>
        <end position="75"/>
    </location>
</feature>
<dbReference type="SUPFAM" id="SSF48498">
    <property type="entry name" value="Tetracyclin repressor-like, C-terminal domain"/>
    <property type="match status" value="1"/>
</dbReference>
<dbReference type="InterPro" id="IPR011075">
    <property type="entry name" value="TetR_C"/>
</dbReference>
<keyword evidence="3" id="KW-0804">Transcription</keyword>
<name>A0A3N4DD66_9GAMM</name>
<dbReference type="Pfam" id="PF00440">
    <property type="entry name" value="TetR_N"/>
    <property type="match status" value="1"/>
</dbReference>
<gene>
    <name evidence="8" type="ORF">EGC77_18235</name>
    <name evidence="7" type="ORF">EGC80_00440</name>
</gene>
<dbReference type="AlphaFoldDB" id="A0A3N4DD66"/>